<protein>
    <submittedName>
        <fullName evidence="2">Uncharacterized protein</fullName>
    </submittedName>
</protein>
<comment type="caution">
    <text evidence="2">The sequence shown here is derived from an EMBL/GenBank/DDBJ whole genome shotgun (WGS) entry which is preliminary data.</text>
</comment>
<sequence>MSALEADLVRMGLRLRWVGDGTDRLSWRDLIVITRHPKPDSSLAEQVTGGESQWGLQEHLQASLFDAVQAIIWQNSGGKGPRPKPLSRPGQDGYTKPHSPQVPEGPQGDPFKADESGVFRGEAIPIDDLNKWLGWD</sequence>
<evidence type="ECO:0000256" key="1">
    <source>
        <dbReference type="SAM" id="MobiDB-lite"/>
    </source>
</evidence>
<proteinExistence type="predicted"/>
<reference evidence="2 3" key="1">
    <citation type="submission" date="2024-02" db="EMBL/GenBank/DDBJ databases">
        <title>Whole genome sequencing and characterization of Corynebacterium isolated from the ocular surface of dry eye disease sufferers.</title>
        <authorList>
            <person name="Naqvi M."/>
        </authorList>
    </citation>
    <scope>NUCLEOTIDE SEQUENCE [LARGE SCALE GENOMIC DNA]</scope>
    <source>
        <strain evidence="2 3">PCR27</strain>
    </source>
</reference>
<name>A0ABU8P7P4_9CORY</name>
<keyword evidence="3" id="KW-1185">Reference proteome</keyword>
<dbReference type="EMBL" id="JBAHUZ010000016">
    <property type="protein sequence ID" value="MEJ4138964.1"/>
    <property type="molecule type" value="Genomic_DNA"/>
</dbReference>
<feature type="region of interest" description="Disordered" evidence="1">
    <location>
        <begin position="75"/>
        <end position="119"/>
    </location>
</feature>
<dbReference type="RefSeq" id="WP_337896047.1">
    <property type="nucleotide sequence ID" value="NZ_JBAHUZ010000016.1"/>
</dbReference>
<dbReference type="Proteomes" id="UP001372244">
    <property type="component" value="Unassembled WGS sequence"/>
</dbReference>
<organism evidence="2 3">
    <name type="scientific">Corynebacterium marquesiae</name>
    <dbReference type="NCBI Taxonomy" id="2913503"/>
    <lineage>
        <taxon>Bacteria</taxon>
        <taxon>Bacillati</taxon>
        <taxon>Actinomycetota</taxon>
        <taxon>Actinomycetes</taxon>
        <taxon>Mycobacteriales</taxon>
        <taxon>Corynebacteriaceae</taxon>
        <taxon>Corynebacterium</taxon>
    </lineage>
</organism>
<evidence type="ECO:0000313" key="2">
    <source>
        <dbReference type="EMBL" id="MEJ4138964.1"/>
    </source>
</evidence>
<gene>
    <name evidence="2" type="ORF">V5S76_07535</name>
</gene>
<accession>A0ABU8P7P4</accession>
<evidence type="ECO:0000313" key="3">
    <source>
        <dbReference type="Proteomes" id="UP001372244"/>
    </source>
</evidence>